<protein>
    <submittedName>
        <fullName evidence="1">Uncharacterized protein</fullName>
    </submittedName>
</protein>
<accession>A0ACC2U9F2</accession>
<sequence length="752" mass="83340">MFFIHLVFLCGNLLFTKKSRSVTRNARSALHSIPTAALSLSFGNVVWFILFGWWLSAIVLISSIPLLLVPWGGYEFAQLLQGLSWYIFWPFNKYVEKIHKEAPASTNEDEEPLLGGTGNPSKHGPGVFAKVVYYIIFYLIVAPAFLFASLANWLMVFSVPMAKLNYVMVKKLRRIPLQLKFKKGFAMGLDDPIPHPSLCTTYAFGLGYYKYTYDGINILFINLLAVVFFTLFDAQLLPRIIPGYVELASRPVIFGCCLISTMPLAYFIGMAVSSISAQSSLGMGAVINATFGSIVEIILYCLALTEGKASLVEGSIIGSMLAGLLLMPGLSMIGGAFKKKQQRFNAKSAGVTSTMLIMSVIGVFITTLFYSTYATFELNCSDCPDLNSGAPSWSCKSCTYYQPHPGGNQFYNDHARPLMFICAILLPFAYIVCLFFTLRTHTKLIYAPQSNPSRALQNLYKNLLPTYILQQLHLGGSSNTVQSAQEQNSPSQDTVLAEPVKDADVACNDDPTEPSAFDHLEPIPLSVHQSLLDGTHLTHEQNQSIIRHAQQIFDDDDDDEEEDAVGHDAPEWSKLKSAIVLCTCTVLFSLIAEEMVQSVDVVVEGIHIREKILGLTLFALVPNVTEFVNAISFALQGNISLSMEIGSAYTVQVALLQIPALVAFSAYYQWSTITDPITQSFTLVFPRLDMFSVLFSVFLITYIYIEGKANYFKGTILVLTYIIWMSAFMLEPSTDHLSGLAALSKLPQRYYV</sequence>
<reference evidence="1" key="1">
    <citation type="submission" date="2022-04" db="EMBL/GenBank/DDBJ databases">
        <title>Genome of the entomopathogenic fungus Entomophthora muscae.</title>
        <authorList>
            <person name="Elya C."/>
            <person name="Lovett B.R."/>
            <person name="Lee E."/>
            <person name="Macias A.M."/>
            <person name="Hajek A.E."/>
            <person name="De Bivort B.L."/>
            <person name="Kasson M.T."/>
            <person name="De Fine Licht H.H."/>
            <person name="Stajich J.E."/>
        </authorList>
    </citation>
    <scope>NUCLEOTIDE SEQUENCE</scope>
    <source>
        <strain evidence="1">Berkeley</strain>
    </source>
</reference>
<evidence type="ECO:0000313" key="1">
    <source>
        <dbReference type="EMBL" id="KAJ9083057.1"/>
    </source>
</evidence>
<name>A0ACC2U9F2_9FUNG</name>
<keyword evidence="2" id="KW-1185">Reference proteome</keyword>
<dbReference type="Proteomes" id="UP001165960">
    <property type="component" value="Unassembled WGS sequence"/>
</dbReference>
<dbReference type="EMBL" id="QTSX02001211">
    <property type="protein sequence ID" value="KAJ9083057.1"/>
    <property type="molecule type" value="Genomic_DNA"/>
</dbReference>
<proteinExistence type="predicted"/>
<comment type="caution">
    <text evidence="1">The sequence shown here is derived from an EMBL/GenBank/DDBJ whole genome shotgun (WGS) entry which is preliminary data.</text>
</comment>
<organism evidence="1 2">
    <name type="scientific">Entomophthora muscae</name>
    <dbReference type="NCBI Taxonomy" id="34485"/>
    <lineage>
        <taxon>Eukaryota</taxon>
        <taxon>Fungi</taxon>
        <taxon>Fungi incertae sedis</taxon>
        <taxon>Zoopagomycota</taxon>
        <taxon>Entomophthoromycotina</taxon>
        <taxon>Entomophthoromycetes</taxon>
        <taxon>Entomophthorales</taxon>
        <taxon>Entomophthoraceae</taxon>
        <taxon>Entomophthora</taxon>
    </lineage>
</organism>
<evidence type="ECO:0000313" key="2">
    <source>
        <dbReference type="Proteomes" id="UP001165960"/>
    </source>
</evidence>
<gene>
    <name evidence="1" type="ORF">DSO57_1038560</name>
</gene>